<feature type="region of interest" description="Disordered" evidence="1">
    <location>
        <begin position="117"/>
        <end position="141"/>
    </location>
</feature>
<feature type="domain" description="F-box" evidence="2">
    <location>
        <begin position="142"/>
        <end position="189"/>
    </location>
</feature>
<dbReference type="PROSITE" id="PS50181">
    <property type="entry name" value="FBOX"/>
    <property type="match status" value="1"/>
</dbReference>
<feature type="compositionally biased region" description="Basic and acidic residues" evidence="1">
    <location>
        <begin position="1"/>
        <end position="10"/>
    </location>
</feature>
<dbReference type="Gene3D" id="1.20.1280.50">
    <property type="match status" value="1"/>
</dbReference>
<dbReference type="InterPro" id="IPR057039">
    <property type="entry name" value="At5g52880_ARM"/>
</dbReference>
<evidence type="ECO:0000259" key="2">
    <source>
        <dbReference type="PROSITE" id="PS50181"/>
    </source>
</evidence>
<dbReference type="PANTHER" id="PTHR47744">
    <property type="entry name" value="OS05G0526300 PROTEIN"/>
    <property type="match status" value="1"/>
</dbReference>
<gene>
    <name evidence="3" type="ORF">HYH03_003284</name>
</gene>
<dbReference type="SMART" id="SM00256">
    <property type="entry name" value="FBOX"/>
    <property type="match status" value="1"/>
</dbReference>
<evidence type="ECO:0000313" key="3">
    <source>
        <dbReference type="EMBL" id="KAG2499101.1"/>
    </source>
</evidence>
<dbReference type="CDD" id="cd09917">
    <property type="entry name" value="F-box_SF"/>
    <property type="match status" value="1"/>
</dbReference>
<evidence type="ECO:0000313" key="4">
    <source>
        <dbReference type="Proteomes" id="UP000612055"/>
    </source>
</evidence>
<accession>A0A835YDY1</accession>
<dbReference type="InterPro" id="IPR036047">
    <property type="entry name" value="F-box-like_dom_sf"/>
</dbReference>
<reference evidence="3" key="1">
    <citation type="journal article" date="2020" name="bioRxiv">
        <title>Comparative genomics of Chlamydomonas.</title>
        <authorList>
            <person name="Craig R.J."/>
            <person name="Hasan A.R."/>
            <person name="Ness R.W."/>
            <person name="Keightley P.D."/>
        </authorList>
    </citation>
    <scope>NUCLEOTIDE SEQUENCE</scope>
    <source>
        <strain evidence="3">CCAP 11/70</strain>
    </source>
</reference>
<dbReference type="InterPro" id="IPR001810">
    <property type="entry name" value="F-box_dom"/>
</dbReference>
<feature type="region of interest" description="Disordered" evidence="1">
    <location>
        <begin position="1"/>
        <end position="22"/>
    </location>
</feature>
<dbReference type="Proteomes" id="UP000612055">
    <property type="component" value="Unassembled WGS sequence"/>
</dbReference>
<dbReference type="PANTHER" id="PTHR47744:SF1">
    <property type="entry name" value="OS05G0526300 PROTEIN"/>
    <property type="match status" value="1"/>
</dbReference>
<dbReference type="Pfam" id="PF12937">
    <property type="entry name" value="F-box-like"/>
    <property type="match status" value="1"/>
</dbReference>
<dbReference type="SUPFAM" id="SSF81383">
    <property type="entry name" value="F-box domain"/>
    <property type="match status" value="1"/>
</dbReference>
<protein>
    <recommendedName>
        <fullName evidence="2">F-box domain-containing protein</fullName>
    </recommendedName>
</protein>
<comment type="caution">
    <text evidence="3">The sequence shown here is derived from an EMBL/GenBank/DDBJ whole genome shotgun (WGS) entry which is preliminary data.</text>
</comment>
<evidence type="ECO:0000256" key="1">
    <source>
        <dbReference type="SAM" id="MobiDB-lite"/>
    </source>
</evidence>
<sequence length="311" mass="33234">MPAKQRYRDSDDSDSSGGEGEGLGMSRYTALRLGWALQTWEHNARAVKELQALFAVAYAKLAVKAVQAAMYEDLLLALAQAVRMGRLGASLDRLVAAAQKVLPKQKRSALATAAKKAAVQQRRSAGRRGSDSGSEGEEAEALPSLRDLPTDVLLCVFSQLGPMELGRCACTCRSWRDLAGGANEVWRELFARTWPGRTAPVGTTDPGAGAYAQFRAAAAGRRRPLLRWAGRVLGPAGPVWLGATELRRMTPAQLAATRGIKKEQVVRWACRQAYSSSSVSEGSGSESDTSSEEGVGAVGLSRMWARGLVAT</sequence>
<keyword evidence="4" id="KW-1185">Reference proteome</keyword>
<organism evidence="3 4">
    <name type="scientific">Edaphochlamys debaryana</name>
    <dbReference type="NCBI Taxonomy" id="47281"/>
    <lineage>
        <taxon>Eukaryota</taxon>
        <taxon>Viridiplantae</taxon>
        <taxon>Chlorophyta</taxon>
        <taxon>core chlorophytes</taxon>
        <taxon>Chlorophyceae</taxon>
        <taxon>CS clade</taxon>
        <taxon>Chlamydomonadales</taxon>
        <taxon>Chlamydomonadales incertae sedis</taxon>
        <taxon>Edaphochlamys</taxon>
    </lineage>
</organism>
<proteinExistence type="predicted"/>
<dbReference type="OrthoDB" id="542881at2759"/>
<dbReference type="Pfam" id="PF24104">
    <property type="entry name" value="At5g52880_ARM"/>
    <property type="match status" value="1"/>
</dbReference>
<dbReference type="AlphaFoldDB" id="A0A835YDY1"/>
<dbReference type="EMBL" id="JAEHOE010000008">
    <property type="protein sequence ID" value="KAG2499101.1"/>
    <property type="molecule type" value="Genomic_DNA"/>
</dbReference>
<name>A0A835YDY1_9CHLO</name>